<sequence length="555" mass="60226">MADTNTHSLEEVRHVAEAETHVEMLPGTELMAEVAGIHLVHAHNKPTATVLVPQPTASPHDPLNWSKSWKTLVLANQGLFVLSSIIPALSIAPLTPIYVAKWGKSLTEVAFLTGVTVISLGYANLVIIPCSDIFGRRPTLLVCALIALASDIWQALAKSYGSFLGARVLTGLGPAANESIMATVVADMYFLHQRGRYVGLYFWFYFVGLMLGPIISGNVASHASWRWFFWACTMAQVVNIIGLVFLNPETRRAPSTTGTSAEQPGGLQYQQSIDEDKTAGDMCQVEQQAISSAIVVDEHLGRGRPSRSQFNIVQPIDPKAVRAGALLLHVLTPVQIFFFPIVFWAAMSMGAAANALLCVNLTQSQALAAPPYNFSPANVGFANFALAAGAVIGLATAGPFSDWVAMRATRRNGGIREPEQRLPALIPFIMASVVGMVIIGVGWDQQWSWKPIIIVGFTLAGVVTVSIPTISITYAIDCYKPISGQIMVTATVAKNTFGFGMTYYINDWAAQSGFTGPFMLLMSMTVGFTLIGMLVLMFYGKTFRRWTKDSRIHSF</sequence>
<evidence type="ECO:0000256" key="3">
    <source>
        <dbReference type="ARBA" id="ARBA00022989"/>
    </source>
</evidence>
<feature type="transmembrane region" description="Helical" evidence="5">
    <location>
        <begin position="198"/>
        <end position="215"/>
    </location>
</feature>
<feature type="transmembrane region" description="Helical" evidence="5">
    <location>
        <begin position="449"/>
        <end position="474"/>
    </location>
</feature>
<feature type="transmembrane region" description="Helical" evidence="5">
    <location>
        <begin position="326"/>
        <end position="347"/>
    </location>
</feature>
<gene>
    <name evidence="7" type="ORF">A1O3_06751</name>
</gene>
<evidence type="ECO:0000313" key="8">
    <source>
        <dbReference type="Proteomes" id="UP000019478"/>
    </source>
</evidence>
<keyword evidence="8" id="KW-1185">Reference proteome</keyword>
<dbReference type="GO" id="GO:0022857">
    <property type="term" value="F:transmembrane transporter activity"/>
    <property type="evidence" value="ECO:0007669"/>
    <property type="project" value="InterPro"/>
</dbReference>
<dbReference type="PANTHER" id="PTHR23502">
    <property type="entry name" value="MAJOR FACILITATOR SUPERFAMILY"/>
    <property type="match status" value="1"/>
</dbReference>
<organism evidence="7 8">
    <name type="scientific">Capronia epimyces CBS 606.96</name>
    <dbReference type="NCBI Taxonomy" id="1182542"/>
    <lineage>
        <taxon>Eukaryota</taxon>
        <taxon>Fungi</taxon>
        <taxon>Dikarya</taxon>
        <taxon>Ascomycota</taxon>
        <taxon>Pezizomycotina</taxon>
        <taxon>Eurotiomycetes</taxon>
        <taxon>Chaetothyriomycetidae</taxon>
        <taxon>Chaetothyriales</taxon>
        <taxon>Herpotrichiellaceae</taxon>
        <taxon>Capronia</taxon>
    </lineage>
</organism>
<dbReference type="InterPro" id="IPR020846">
    <property type="entry name" value="MFS_dom"/>
</dbReference>
<dbReference type="PANTHER" id="PTHR23502:SF149">
    <property type="entry name" value="TRANSPORTER, PUTATIVE-RELATED"/>
    <property type="match status" value="1"/>
</dbReference>
<accession>W9YKZ7</accession>
<feature type="transmembrane region" description="Helical" evidence="5">
    <location>
        <begin position="486"/>
        <end position="506"/>
    </location>
</feature>
<dbReference type="InterPro" id="IPR005829">
    <property type="entry name" value="Sugar_transporter_CS"/>
</dbReference>
<evidence type="ECO:0000256" key="2">
    <source>
        <dbReference type="ARBA" id="ARBA00022692"/>
    </source>
</evidence>
<evidence type="ECO:0000259" key="6">
    <source>
        <dbReference type="PROSITE" id="PS50850"/>
    </source>
</evidence>
<dbReference type="GO" id="GO:0140115">
    <property type="term" value="P:export across plasma membrane"/>
    <property type="evidence" value="ECO:0007669"/>
    <property type="project" value="UniProtKB-ARBA"/>
</dbReference>
<protein>
    <recommendedName>
        <fullName evidence="6">Major facilitator superfamily (MFS) profile domain-containing protein</fullName>
    </recommendedName>
</protein>
<comment type="caution">
    <text evidence="7">The sequence shown here is derived from an EMBL/GenBank/DDBJ whole genome shotgun (WGS) entry which is preliminary data.</text>
</comment>
<dbReference type="PROSITE" id="PS00216">
    <property type="entry name" value="SUGAR_TRANSPORT_1"/>
    <property type="match status" value="1"/>
</dbReference>
<dbReference type="InterPro" id="IPR036259">
    <property type="entry name" value="MFS_trans_sf"/>
</dbReference>
<comment type="subcellular location">
    <subcellularLocation>
        <location evidence="1">Membrane</location>
        <topology evidence="1">Multi-pass membrane protein</topology>
    </subcellularLocation>
</comment>
<feature type="transmembrane region" description="Helical" evidence="5">
    <location>
        <begin position="518"/>
        <end position="539"/>
    </location>
</feature>
<dbReference type="Pfam" id="PF07690">
    <property type="entry name" value="MFS_1"/>
    <property type="match status" value="1"/>
</dbReference>
<dbReference type="GeneID" id="19170857"/>
<dbReference type="GO" id="GO:0042908">
    <property type="term" value="P:xenobiotic transport"/>
    <property type="evidence" value="ECO:0007669"/>
    <property type="project" value="UniProtKB-ARBA"/>
</dbReference>
<feature type="transmembrane region" description="Helical" evidence="5">
    <location>
        <begin position="79"/>
        <end position="100"/>
    </location>
</feature>
<keyword evidence="3 5" id="KW-1133">Transmembrane helix</keyword>
<feature type="transmembrane region" description="Helical" evidence="5">
    <location>
        <begin position="381"/>
        <end position="401"/>
    </location>
</feature>
<dbReference type="RefSeq" id="XP_007735057.1">
    <property type="nucleotide sequence ID" value="XM_007736867.1"/>
</dbReference>
<evidence type="ECO:0000256" key="1">
    <source>
        <dbReference type="ARBA" id="ARBA00004141"/>
    </source>
</evidence>
<dbReference type="AlphaFoldDB" id="W9YKZ7"/>
<feature type="transmembrane region" description="Helical" evidence="5">
    <location>
        <begin position="106"/>
        <end position="127"/>
    </location>
</feature>
<dbReference type="HOGENOM" id="CLU_008455_13_2_1"/>
<dbReference type="SUPFAM" id="SSF103473">
    <property type="entry name" value="MFS general substrate transporter"/>
    <property type="match status" value="1"/>
</dbReference>
<dbReference type="EMBL" id="AMGY01000005">
    <property type="protein sequence ID" value="EXJ82934.1"/>
    <property type="molecule type" value="Genomic_DNA"/>
</dbReference>
<dbReference type="PROSITE" id="PS50850">
    <property type="entry name" value="MFS"/>
    <property type="match status" value="1"/>
</dbReference>
<evidence type="ECO:0000256" key="4">
    <source>
        <dbReference type="ARBA" id="ARBA00023136"/>
    </source>
</evidence>
<dbReference type="Gene3D" id="1.20.1250.20">
    <property type="entry name" value="MFS general substrate transporter like domains"/>
    <property type="match status" value="1"/>
</dbReference>
<evidence type="ECO:0000313" key="7">
    <source>
        <dbReference type="EMBL" id="EXJ82934.1"/>
    </source>
</evidence>
<dbReference type="GO" id="GO:0005886">
    <property type="term" value="C:plasma membrane"/>
    <property type="evidence" value="ECO:0007669"/>
    <property type="project" value="TreeGrafter"/>
</dbReference>
<feature type="domain" description="Major facilitator superfamily (MFS) profile" evidence="6">
    <location>
        <begin position="71"/>
        <end position="544"/>
    </location>
</feature>
<dbReference type="Proteomes" id="UP000019478">
    <property type="component" value="Unassembled WGS sequence"/>
</dbReference>
<reference evidence="7 8" key="1">
    <citation type="submission" date="2013-03" db="EMBL/GenBank/DDBJ databases">
        <title>The Genome Sequence of Capronia epimyces CBS 606.96.</title>
        <authorList>
            <consortium name="The Broad Institute Genomics Platform"/>
            <person name="Cuomo C."/>
            <person name="de Hoog S."/>
            <person name="Gorbushina A."/>
            <person name="Walker B."/>
            <person name="Young S.K."/>
            <person name="Zeng Q."/>
            <person name="Gargeya S."/>
            <person name="Fitzgerald M."/>
            <person name="Haas B."/>
            <person name="Abouelleil A."/>
            <person name="Allen A.W."/>
            <person name="Alvarado L."/>
            <person name="Arachchi H.M."/>
            <person name="Berlin A.M."/>
            <person name="Chapman S.B."/>
            <person name="Gainer-Dewar J."/>
            <person name="Goldberg J."/>
            <person name="Griggs A."/>
            <person name="Gujja S."/>
            <person name="Hansen M."/>
            <person name="Howarth C."/>
            <person name="Imamovic A."/>
            <person name="Ireland A."/>
            <person name="Larimer J."/>
            <person name="McCowan C."/>
            <person name="Murphy C."/>
            <person name="Pearson M."/>
            <person name="Poon T.W."/>
            <person name="Priest M."/>
            <person name="Roberts A."/>
            <person name="Saif S."/>
            <person name="Shea T."/>
            <person name="Sisk P."/>
            <person name="Sykes S."/>
            <person name="Wortman J."/>
            <person name="Nusbaum C."/>
            <person name="Birren B."/>
        </authorList>
    </citation>
    <scope>NUCLEOTIDE SEQUENCE [LARGE SCALE GENOMIC DNA]</scope>
    <source>
        <strain evidence="7 8">CBS 606.96</strain>
    </source>
</reference>
<feature type="transmembrane region" description="Helical" evidence="5">
    <location>
        <begin position="422"/>
        <end position="443"/>
    </location>
</feature>
<feature type="transmembrane region" description="Helical" evidence="5">
    <location>
        <begin position="227"/>
        <end position="246"/>
    </location>
</feature>
<dbReference type="eggNOG" id="KOG0255">
    <property type="taxonomic scope" value="Eukaryota"/>
</dbReference>
<dbReference type="STRING" id="1182542.W9YKZ7"/>
<proteinExistence type="predicted"/>
<keyword evidence="2 5" id="KW-0812">Transmembrane</keyword>
<dbReference type="InterPro" id="IPR011701">
    <property type="entry name" value="MFS"/>
</dbReference>
<name>W9YKZ7_9EURO</name>
<evidence type="ECO:0000256" key="5">
    <source>
        <dbReference type="SAM" id="Phobius"/>
    </source>
</evidence>
<dbReference type="OrthoDB" id="5215911at2759"/>
<keyword evidence="4 5" id="KW-0472">Membrane</keyword>